<name>A0ABQ4ENW0_9ACTN</name>
<dbReference type="EMBL" id="BONX01000018">
    <property type="protein sequence ID" value="GIG96330.1"/>
    <property type="molecule type" value="Genomic_DNA"/>
</dbReference>
<reference evidence="1 2" key="1">
    <citation type="submission" date="2021-01" db="EMBL/GenBank/DDBJ databases">
        <title>Whole genome shotgun sequence of Plantactinospora mayteni NBRC 109088.</title>
        <authorList>
            <person name="Komaki H."/>
            <person name="Tamura T."/>
        </authorList>
    </citation>
    <scope>NUCLEOTIDE SEQUENCE [LARGE SCALE GENOMIC DNA]</scope>
    <source>
        <strain evidence="1 2">NBRC 109088</strain>
    </source>
</reference>
<protein>
    <submittedName>
        <fullName evidence="1">Uncharacterized protein</fullName>
    </submittedName>
</protein>
<evidence type="ECO:0000313" key="2">
    <source>
        <dbReference type="Proteomes" id="UP000621500"/>
    </source>
</evidence>
<proteinExistence type="predicted"/>
<gene>
    <name evidence="1" type="ORF">Pma05_29030</name>
</gene>
<evidence type="ECO:0000313" key="1">
    <source>
        <dbReference type="EMBL" id="GIG96330.1"/>
    </source>
</evidence>
<keyword evidence="2" id="KW-1185">Reference proteome</keyword>
<sequence>MSRETTVADDEATTGGPRQRYVVQLTVTSTDLPTAELLARTLTRSLRFLPDLVPGETTVALAGDPATRHPVFCARPLDGGGGGRCPLRTGHINDCQRIDPDDR</sequence>
<organism evidence="1 2">
    <name type="scientific">Plantactinospora mayteni</name>
    <dbReference type="NCBI Taxonomy" id="566021"/>
    <lineage>
        <taxon>Bacteria</taxon>
        <taxon>Bacillati</taxon>
        <taxon>Actinomycetota</taxon>
        <taxon>Actinomycetes</taxon>
        <taxon>Micromonosporales</taxon>
        <taxon>Micromonosporaceae</taxon>
        <taxon>Plantactinospora</taxon>
    </lineage>
</organism>
<accession>A0ABQ4ENW0</accession>
<dbReference type="Proteomes" id="UP000621500">
    <property type="component" value="Unassembled WGS sequence"/>
</dbReference>
<comment type="caution">
    <text evidence="1">The sequence shown here is derived from an EMBL/GenBank/DDBJ whole genome shotgun (WGS) entry which is preliminary data.</text>
</comment>
<dbReference type="RefSeq" id="WP_203857878.1">
    <property type="nucleotide sequence ID" value="NZ_BAAAZQ010000004.1"/>
</dbReference>